<name>A0A2I7SCA9_9CAUD</name>
<dbReference type="Proteomes" id="UP000241940">
    <property type="component" value="Segment"/>
</dbReference>
<keyword evidence="2" id="KW-1185">Reference proteome</keyword>
<protein>
    <submittedName>
        <fullName evidence="1">Uncharacterized protein</fullName>
    </submittedName>
</protein>
<evidence type="ECO:0000313" key="1">
    <source>
        <dbReference type="EMBL" id="AUS03532.1"/>
    </source>
</evidence>
<accession>A0A2I7SCA9</accession>
<reference evidence="2" key="1">
    <citation type="submission" date="2017-12" db="EMBL/GenBank/DDBJ databases">
        <authorList>
            <person name="Dingman D."/>
            <person name="Mangohig J."/>
            <person name="Merrill B.D."/>
            <person name="Ward A.T."/>
            <person name="Berg J.A."/>
            <person name="Hilton J.A."/>
            <person name="Fajardo C.P."/>
            <person name="Walker J.K."/>
            <person name="Bakhiet N."/>
            <person name="Field C."/>
            <person name="Stahly D.P."/>
            <person name="Breakwell D.P."/>
            <person name="Grose J.H."/>
            <person name="Hope S."/>
            <person name="Tsourkas P.K."/>
        </authorList>
    </citation>
    <scope>NUCLEOTIDE SEQUENCE [LARGE SCALE GENOMIC DNA]</scope>
</reference>
<organism evidence="1 2">
    <name type="scientific">Paenibacillus phage PBL1c</name>
    <dbReference type="NCBI Taxonomy" id="2070194"/>
    <lineage>
        <taxon>Viruses</taxon>
        <taxon>Duplodnaviria</taxon>
        <taxon>Heunggongvirae</taxon>
        <taxon>Uroviricota</taxon>
        <taxon>Caudoviricetes</taxon>
        <taxon>Fernvirus</taxon>
        <taxon>Fernvirus PBL1c</taxon>
    </lineage>
</organism>
<sequence length="58" mass="6806">MAKCWNCGVVEIPEPEYCCSGRDCGCHGLPLEPPFCEECWEEMYERSYERAKKINRND</sequence>
<evidence type="ECO:0000313" key="2">
    <source>
        <dbReference type="Proteomes" id="UP000241940"/>
    </source>
</evidence>
<proteinExistence type="predicted"/>
<dbReference type="EMBL" id="MG727698">
    <property type="protein sequence ID" value="AUS03532.1"/>
    <property type="molecule type" value="Genomic_DNA"/>
</dbReference>
<gene>
    <name evidence="1" type="ORF">PBL1C_64</name>
</gene>